<dbReference type="PRINTS" id="PR00164">
    <property type="entry name" value="ABC2TRNSPORT"/>
</dbReference>
<dbReference type="InterPro" id="IPR051784">
    <property type="entry name" value="Nod_factor_ABC_transporter"/>
</dbReference>
<keyword evidence="2 5" id="KW-0812">Transmembrane</keyword>
<evidence type="ECO:0000313" key="7">
    <source>
        <dbReference type="EMBL" id="CAB4774605.1"/>
    </source>
</evidence>
<evidence type="ECO:0000256" key="3">
    <source>
        <dbReference type="ARBA" id="ARBA00022989"/>
    </source>
</evidence>
<dbReference type="EMBL" id="CAEZYY010000073">
    <property type="protein sequence ID" value="CAB4774605.1"/>
    <property type="molecule type" value="Genomic_DNA"/>
</dbReference>
<dbReference type="InterPro" id="IPR000412">
    <property type="entry name" value="ABC_2_transport"/>
</dbReference>
<dbReference type="GO" id="GO:0043190">
    <property type="term" value="C:ATP-binding cassette (ABC) transporter complex"/>
    <property type="evidence" value="ECO:0007669"/>
    <property type="project" value="InterPro"/>
</dbReference>
<feature type="domain" description="ABC transmembrane type-2" evidence="6">
    <location>
        <begin position="36"/>
        <end position="281"/>
    </location>
</feature>
<evidence type="ECO:0000259" key="6">
    <source>
        <dbReference type="PROSITE" id="PS51012"/>
    </source>
</evidence>
<dbReference type="PROSITE" id="PS51012">
    <property type="entry name" value="ABC_TM2"/>
    <property type="match status" value="1"/>
</dbReference>
<feature type="transmembrane region" description="Helical" evidence="5">
    <location>
        <begin position="187"/>
        <end position="209"/>
    </location>
</feature>
<protein>
    <submittedName>
        <fullName evidence="7">Unannotated protein</fullName>
    </submittedName>
</protein>
<accession>A0A6J6VUD0</accession>
<feature type="transmembrane region" description="Helical" evidence="5">
    <location>
        <begin position="249"/>
        <end position="274"/>
    </location>
</feature>
<keyword evidence="3 5" id="KW-1133">Transmembrane helix</keyword>
<evidence type="ECO:0000256" key="1">
    <source>
        <dbReference type="ARBA" id="ARBA00004141"/>
    </source>
</evidence>
<evidence type="ECO:0000256" key="4">
    <source>
        <dbReference type="ARBA" id="ARBA00023136"/>
    </source>
</evidence>
<proteinExistence type="predicted"/>
<dbReference type="InterPro" id="IPR047817">
    <property type="entry name" value="ABC2_TM_bact-type"/>
</dbReference>
<dbReference type="EMBL" id="CAFBQP010000201">
    <property type="protein sequence ID" value="CAB5069147.1"/>
    <property type="molecule type" value="Genomic_DNA"/>
</dbReference>
<keyword evidence="4 5" id="KW-0472">Membrane</keyword>
<feature type="transmembrane region" description="Helical" evidence="5">
    <location>
        <begin position="120"/>
        <end position="143"/>
    </location>
</feature>
<gene>
    <name evidence="7" type="ORF">UFOPK2806_02634</name>
    <name evidence="8" type="ORF">UFOPK4306_02703</name>
</gene>
<evidence type="ECO:0000256" key="2">
    <source>
        <dbReference type="ARBA" id="ARBA00022692"/>
    </source>
</evidence>
<feature type="transmembrane region" description="Helical" evidence="5">
    <location>
        <begin position="72"/>
        <end position="95"/>
    </location>
</feature>
<dbReference type="GO" id="GO:0140359">
    <property type="term" value="F:ABC-type transporter activity"/>
    <property type="evidence" value="ECO:0007669"/>
    <property type="project" value="InterPro"/>
</dbReference>
<evidence type="ECO:0000256" key="5">
    <source>
        <dbReference type="SAM" id="Phobius"/>
    </source>
</evidence>
<feature type="transmembrane region" description="Helical" evidence="5">
    <location>
        <begin position="149"/>
        <end position="175"/>
    </location>
</feature>
<dbReference type="PIRSF" id="PIRSF006648">
    <property type="entry name" value="DrrB"/>
    <property type="match status" value="1"/>
</dbReference>
<evidence type="ECO:0000313" key="8">
    <source>
        <dbReference type="EMBL" id="CAB5069147.1"/>
    </source>
</evidence>
<dbReference type="PANTHER" id="PTHR43229">
    <property type="entry name" value="NODULATION PROTEIN J"/>
    <property type="match status" value="1"/>
</dbReference>
<name>A0A6J6VUD0_9ZZZZ</name>
<dbReference type="AlphaFoldDB" id="A0A6J6VUD0"/>
<comment type="subcellular location">
    <subcellularLocation>
        <location evidence="1">Membrane</location>
        <topology evidence="1">Multi-pass membrane protein</topology>
    </subcellularLocation>
</comment>
<reference evidence="7" key="1">
    <citation type="submission" date="2020-05" db="EMBL/GenBank/DDBJ databases">
        <authorList>
            <person name="Chiriac C."/>
            <person name="Salcher M."/>
            <person name="Ghai R."/>
            <person name="Kavagutti S V."/>
        </authorList>
    </citation>
    <scope>NUCLEOTIDE SEQUENCE</scope>
</reference>
<dbReference type="Pfam" id="PF01061">
    <property type="entry name" value="ABC2_membrane"/>
    <property type="match status" value="1"/>
</dbReference>
<dbReference type="InterPro" id="IPR013525">
    <property type="entry name" value="ABC2_TM"/>
</dbReference>
<feature type="transmembrane region" description="Helical" evidence="5">
    <location>
        <begin position="38"/>
        <end position="60"/>
    </location>
</feature>
<organism evidence="7">
    <name type="scientific">freshwater metagenome</name>
    <dbReference type="NCBI Taxonomy" id="449393"/>
    <lineage>
        <taxon>unclassified sequences</taxon>
        <taxon>metagenomes</taxon>
        <taxon>ecological metagenomes</taxon>
    </lineage>
</organism>
<dbReference type="PANTHER" id="PTHR43229:SF2">
    <property type="entry name" value="NODULATION PROTEIN J"/>
    <property type="match status" value="1"/>
</dbReference>
<sequence length="282" mass="30748">MSVVPVAVVDDSRSHDLRGVKVVWQRELIRFGQDRMRIVTSLVQPVLYLFVLGAGLSSLTKGGMEGLSYRKIIFPGVLAMSTMFTAMFSSVSIVWDREFGFLREMLVAPVRRGALVTGKALGGATTATIQGCIVLAMAGAVGIPYNPVLIVVLLGEMLLLSFTMTAVGMVMAVRVKQIQSVMGLMQMITLPLLFLSGALFPLGGLPTWLQVATRLNPLTYVVNPMRHIVFEHLNMSAELRNKITPPITWWGWHVPVGLQVLVVAVMGLVALAIATQQFNKAE</sequence>